<comment type="cofactor">
    <cofactor evidence="1">
        <name>pantetheine 4'-phosphate</name>
        <dbReference type="ChEBI" id="CHEBI:47942"/>
    </cofactor>
</comment>
<dbReference type="Gene3D" id="3.40.50.1820">
    <property type="entry name" value="alpha/beta hydrolase"/>
    <property type="match status" value="1"/>
</dbReference>
<evidence type="ECO:0000313" key="6">
    <source>
        <dbReference type="Proteomes" id="UP000192722"/>
    </source>
</evidence>
<dbReference type="Pfam" id="PF00668">
    <property type="entry name" value="Condensation"/>
    <property type="match status" value="1"/>
</dbReference>
<dbReference type="SMART" id="SM00824">
    <property type="entry name" value="PKS_TE"/>
    <property type="match status" value="1"/>
</dbReference>
<dbReference type="InterPro" id="IPR025110">
    <property type="entry name" value="AMP-bd_C"/>
</dbReference>
<dbReference type="SUPFAM" id="SSF53474">
    <property type="entry name" value="alpha/beta-Hydrolases"/>
    <property type="match status" value="1"/>
</dbReference>
<dbReference type="InterPro" id="IPR020845">
    <property type="entry name" value="AMP-binding_CS"/>
</dbReference>
<dbReference type="InterPro" id="IPR000873">
    <property type="entry name" value="AMP-dep_synth/lig_dom"/>
</dbReference>
<dbReference type="InterPro" id="IPR045851">
    <property type="entry name" value="AMP-bd_C_sf"/>
</dbReference>
<dbReference type="InterPro" id="IPR020806">
    <property type="entry name" value="PKS_PP-bd"/>
</dbReference>
<reference evidence="5 6" key="1">
    <citation type="journal article" date="2017" name="Int. J. Syst. Evol. Microbiol.">
        <title>Rouxiella badensis sp. nov. and Rouxiella silvae sp. nov. isolated from peat bog soil in Germany and emendation of the genus description.</title>
        <authorList>
            <person name="Le Fleche-Mateos A."/>
            <person name="Kugler J.H."/>
            <person name="Hansen S.H."/>
            <person name="Syldatk C."/>
            <person name="Hausmann R."/>
            <person name="Lomprez F."/>
            <person name="Vandenbogaert M."/>
            <person name="Manuguerra J.C."/>
            <person name="Grimont P.A."/>
        </authorList>
    </citation>
    <scope>NUCLEOTIDE SEQUENCE [LARGE SCALE GENOMIC DNA]</scope>
    <source>
        <strain evidence="5 6">213</strain>
    </source>
</reference>
<keyword evidence="2" id="KW-0596">Phosphopantetheine</keyword>
<dbReference type="PANTHER" id="PTHR45527">
    <property type="entry name" value="NONRIBOSOMAL PEPTIDE SYNTHETASE"/>
    <property type="match status" value="1"/>
</dbReference>
<dbReference type="PROSITE" id="PS50075">
    <property type="entry name" value="CARRIER"/>
    <property type="match status" value="1"/>
</dbReference>
<evidence type="ECO:0000313" key="5">
    <source>
        <dbReference type="EMBL" id="ORJ18975.1"/>
    </source>
</evidence>
<dbReference type="PROSITE" id="PS00012">
    <property type="entry name" value="PHOSPHOPANTETHEINE"/>
    <property type="match status" value="1"/>
</dbReference>
<dbReference type="InterPro" id="IPR023213">
    <property type="entry name" value="CAT-like_dom_sf"/>
</dbReference>
<dbReference type="InterPro" id="IPR009081">
    <property type="entry name" value="PP-bd_ACP"/>
</dbReference>
<dbReference type="Pfam" id="PF13193">
    <property type="entry name" value="AMP-binding_C"/>
    <property type="match status" value="1"/>
</dbReference>
<evidence type="ECO:0000256" key="3">
    <source>
        <dbReference type="ARBA" id="ARBA00022553"/>
    </source>
</evidence>
<evidence type="ECO:0000256" key="2">
    <source>
        <dbReference type="ARBA" id="ARBA00022450"/>
    </source>
</evidence>
<dbReference type="Proteomes" id="UP000192722">
    <property type="component" value="Unassembled WGS sequence"/>
</dbReference>
<dbReference type="Pfam" id="PF00501">
    <property type="entry name" value="AMP-binding"/>
    <property type="match status" value="1"/>
</dbReference>
<evidence type="ECO:0000256" key="1">
    <source>
        <dbReference type="ARBA" id="ARBA00001957"/>
    </source>
</evidence>
<dbReference type="InterPro" id="IPR010071">
    <property type="entry name" value="AA_adenyl_dom"/>
</dbReference>
<keyword evidence="3" id="KW-0597">Phosphoprotein</keyword>
<dbReference type="EMBL" id="MRWD01000077">
    <property type="protein sequence ID" value="ORJ18975.1"/>
    <property type="molecule type" value="Genomic_DNA"/>
</dbReference>
<dbReference type="CDD" id="cd17646">
    <property type="entry name" value="A_NRPS_AB3403-like"/>
    <property type="match status" value="1"/>
</dbReference>
<dbReference type="InterPro" id="IPR001242">
    <property type="entry name" value="Condensation_dom"/>
</dbReference>
<dbReference type="InterPro" id="IPR029058">
    <property type="entry name" value="AB_hydrolase_fold"/>
</dbReference>
<dbReference type="SUPFAM" id="SSF47336">
    <property type="entry name" value="ACP-like"/>
    <property type="match status" value="1"/>
</dbReference>
<dbReference type="Gene3D" id="3.30.300.30">
    <property type="match status" value="1"/>
</dbReference>
<comment type="caution">
    <text evidence="5">The sequence shown here is derived from an EMBL/GenBank/DDBJ whole genome shotgun (WGS) entry which is preliminary data.</text>
</comment>
<evidence type="ECO:0000259" key="4">
    <source>
        <dbReference type="PROSITE" id="PS50075"/>
    </source>
</evidence>
<gene>
    <name evidence="5" type="primary">entF</name>
    <name evidence="5" type="ORF">BS639_22400</name>
</gene>
<dbReference type="InterPro" id="IPR001031">
    <property type="entry name" value="Thioesterase"/>
</dbReference>
<feature type="domain" description="Carrier" evidence="4">
    <location>
        <begin position="1004"/>
        <end position="1079"/>
    </location>
</feature>
<dbReference type="InterPro" id="IPR006162">
    <property type="entry name" value="Ppantetheine_attach_site"/>
</dbReference>
<dbReference type="PANTHER" id="PTHR45527:SF1">
    <property type="entry name" value="FATTY ACID SYNTHASE"/>
    <property type="match status" value="1"/>
</dbReference>
<dbReference type="SUPFAM" id="SSF52777">
    <property type="entry name" value="CoA-dependent acyltransferases"/>
    <property type="match status" value="2"/>
</dbReference>
<dbReference type="SUPFAM" id="SSF56801">
    <property type="entry name" value="Acetyl-CoA synthetase-like"/>
    <property type="match status" value="1"/>
</dbReference>
<proteinExistence type="predicted"/>
<dbReference type="PROSITE" id="PS00455">
    <property type="entry name" value="AMP_BINDING"/>
    <property type="match status" value="1"/>
</dbReference>
<accession>A0ABX3TUR8</accession>
<dbReference type="SMART" id="SM00823">
    <property type="entry name" value="PKS_PP"/>
    <property type="match status" value="1"/>
</dbReference>
<sequence length="1332" mass="146301">MQDATSKLQSKNHSPASHDVMPLVAAQPGIWVADQLSPHDNAYAVAHYIELTGQLDRENLCKAIGQGLSEADTLRMRFDEHDGVPVQWVDGAAEIPAVEWVDLYDSAQSQASVQGLKKVECQSSAALSLMHDDLNGKLRVADGQPLFRHIVIRVAEDRWFWYQRYHHAVVDAFSFTAIARRIAQIYTALCQQQQPEASPFVPFRDVVEEYQQYQQSALYERDRQFWLKKARQLPPAASISAQPLAGQAPSTHIFRLSQACSPKQFSRLAATGEAHKLTPSDMALALVSLWVSRLSGQTELGAGFIFMRRMGSAALCATGPVINVLPVGFNVAPQQTLVEVARSIAQELKMARRHQRYDAEQIPRDIGSVGDSQPLYGTVFNFKMFDFRLDFNGMEGVTHELASGPVRDLEIALYIDESGQLTVDLLANAERYQPDELAAHLQRLPLLLSQFADNTALLTGDADMLTDADRTLIERVNDTAFPVEESTLSRLLAQQAEKTPDAPALADERHQFTYRETREQVIALTQRLMDQGVKPGDIVAVALPRSVFLSLALMAIVEAGAAYLPMDTSYPDDRLAIMLEDASPRLIITDNGQLPRFARQGNVMIYDGLLNLKSDFPQVFKGPSPQHPAYLIFTSGSTGRPKGVVVGHQAIVNRLLWMQNQYPLGSDDVVLQKTPSSFDVSVWEFFWPLIVGAKLVMAPPEAHRDPEQLQQLIADHRVTTLHFVPSMLAAFVSALEEADAVRQCASLRQVFCSGEALPAELCRLWQRRTGVALHNLYGPTEAAVDVSYHPAWGESLSAVSGANVPIGLPVWNTGLRILDARLQPVPPGIAGDLYLTGVQLAQGYLGRPDLTASRFVADPQGNGGRMYRTGDVARWLPSGAVEYLGRSDFQLKIRGQRIELSDIDHALLSLPGIAQAVAHAMTLGSPAQDATGGDARQLVGYVVAQQDVRLSLEALRNALAEILPPHMVPVALVELPTLPLSANGKLDRKALPQPESAQQTQGREPKPGLETLIAQAVASLLSREKVFADDDFFALGGHSLLAMRLAAQLRRELGRPVSVGQIMVASKIENLAALLGEEQSQAEGDNCGFEALLPLRSGKGPTLFCLHPASGFSWQFSVLPRYIDQQWSVVGIQSPHPDGPLCTSQNMNQVCDAHLQTVLSVQPHGPYHFIGYSLGGTLAQGIAARLQARGEEVAFLGLLDTYPPETQSWDVMLDDNVLKEIQRERQQFIAVSEGALDPTDQGEKTSMFDKIEANYADSVRLLSATHTARFNGEATLFVARRTLQEGMDVQQTWSHYVDSLQVHELDCAHVDIVSPASFKILGPMLNRILRAL</sequence>
<organism evidence="5 6">
    <name type="scientific">Rouxiella silvae</name>
    <dbReference type="NCBI Taxonomy" id="1646373"/>
    <lineage>
        <taxon>Bacteria</taxon>
        <taxon>Pseudomonadati</taxon>
        <taxon>Pseudomonadota</taxon>
        <taxon>Gammaproteobacteria</taxon>
        <taxon>Enterobacterales</taxon>
        <taxon>Yersiniaceae</taxon>
        <taxon>Rouxiella</taxon>
    </lineage>
</organism>
<dbReference type="NCBIfam" id="TIGR01733">
    <property type="entry name" value="AA-adenyl-dom"/>
    <property type="match status" value="1"/>
</dbReference>
<dbReference type="Pfam" id="PF00975">
    <property type="entry name" value="Thioesterase"/>
    <property type="match status" value="1"/>
</dbReference>
<dbReference type="InterPro" id="IPR020802">
    <property type="entry name" value="TesA-like"/>
</dbReference>
<name>A0ABX3TUR8_9GAMM</name>
<dbReference type="Pfam" id="PF00550">
    <property type="entry name" value="PP-binding"/>
    <property type="match status" value="1"/>
</dbReference>
<dbReference type="InterPro" id="IPR042099">
    <property type="entry name" value="ANL_N_sf"/>
</dbReference>
<dbReference type="Gene3D" id="3.30.559.10">
    <property type="entry name" value="Chloramphenicol acetyltransferase-like domain"/>
    <property type="match status" value="1"/>
</dbReference>
<keyword evidence="6" id="KW-1185">Reference proteome</keyword>
<dbReference type="InterPro" id="IPR036736">
    <property type="entry name" value="ACP-like_sf"/>
</dbReference>
<protein>
    <submittedName>
        <fullName evidence="5">Non-ribosomal peptide synthetase</fullName>
    </submittedName>
</protein>
<dbReference type="Gene3D" id="3.30.559.30">
    <property type="entry name" value="Nonribosomal peptide synthetase, condensation domain"/>
    <property type="match status" value="1"/>
</dbReference>
<dbReference type="Gene3D" id="3.40.50.12780">
    <property type="entry name" value="N-terminal domain of ligase-like"/>
    <property type="match status" value="1"/>
</dbReference>